<dbReference type="OrthoDB" id="9905672at2"/>
<evidence type="ECO:0000313" key="2">
    <source>
        <dbReference type="EMBL" id="SEC65235.1"/>
    </source>
</evidence>
<dbReference type="EMBL" id="FNSA01000003">
    <property type="protein sequence ID" value="SEC65235.1"/>
    <property type="molecule type" value="Genomic_DNA"/>
</dbReference>
<evidence type="ECO:0000313" key="3">
    <source>
        <dbReference type="Proteomes" id="UP000182241"/>
    </source>
</evidence>
<evidence type="ECO:0000256" key="1">
    <source>
        <dbReference type="SAM" id="MobiDB-lite"/>
    </source>
</evidence>
<name>A0A1H4U950_TSUTY</name>
<dbReference type="Proteomes" id="UP000182241">
    <property type="component" value="Unassembled WGS sequence"/>
</dbReference>
<dbReference type="RefSeq" id="WP_068741774.1">
    <property type="nucleotide sequence ID" value="NZ_FNSA01000003.1"/>
</dbReference>
<proteinExistence type="predicted"/>
<gene>
    <name evidence="2" type="ORF">SAMN04489793_2820</name>
</gene>
<feature type="compositionally biased region" description="Polar residues" evidence="1">
    <location>
        <begin position="1"/>
        <end position="12"/>
    </location>
</feature>
<feature type="region of interest" description="Disordered" evidence="1">
    <location>
        <begin position="1"/>
        <end position="26"/>
    </location>
</feature>
<protein>
    <submittedName>
        <fullName evidence="2">Uncharacterized protein</fullName>
    </submittedName>
</protein>
<accession>A0A1H4U950</accession>
<dbReference type="AlphaFoldDB" id="A0A1H4U950"/>
<reference evidence="3" key="1">
    <citation type="submission" date="2016-10" db="EMBL/GenBank/DDBJ databases">
        <authorList>
            <person name="Varghese N."/>
            <person name="Submissions S."/>
        </authorList>
    </citation>
    <scope>NUCLEOTIDE SEQUENCE [LARGE SCALE GENOMIC DNA]</scope>
    <source>
        <strain evidence="3">DSM 44234</strain>
    </source>
</reference>
<keyword evidence="3" id="KW-1185">Reference proteome</keyword>
<dbReference type="STRING" id="57704.SAMN04489793_2820"/>
<sequence>MGCTNWDFQTHGETGLTRSEDSDDAPFRTVTITNDREEIVEVSVIGLPDGTAKILITEDTTATITIVDER</sequence>
<organism evidence="2 3">
    <name type="scientific">Tsukamurella tyrosinosolvens</name>
    <dbReference type="NCBI Taxonomy" id="57704"/>
    <lineage>
        <taxon>Bacteria</taxon>
        <taxon>Bacillati</taxon>
        <taxon>Actinomycetota</taxon>
        <taxon>Actinomycetes</taxon>
        <taxon>Mycobacteriales</taxon>
        <taxon>Tsukamurellaceae</taxon>
        <taxon>Tsukamurella</taxon>
    </lineage>
</organism>